<feature type="chain" id="PRO_5038829224" description="Lipoprotein" evidence="2">
    <location>
        <begin position="25"/>
        <end position="195"/>
    </location>
</feature>
<feature type="compositionally biased region" description="Polar residues" evidence="1">
    <location>
        <begin position="167"/>
        <end position="177"/>
    </location>
</feature>
<proteinExistence type="predicted"/>
<dbReference type="PROSITE" id="PS51257">
    <property type="entry name" value="PROKAR_LIPOPROTEIN"/>
    <property type="match status" value="1"/>
</dbReference>
<evidence type="ECO:0000313" key="3">
    <source>
        <dbReference type="EMBL" id="SIR98124.1"/>
    </source>
</evidence>
<evidence type="ECO:0000313" key="4">
    <source>
        <dbReference type="Proteomes" id="UP000186218"/>
    </source>
</evidence>
<feature type="signal peptide" evidence="2">
    <location>
        <begin position="1"/>
        <end position="24"/>
    </location>
</feature>
<reference evidence="3 4" key="1">
    <citation type="submission" date="2017-01" db="EMBL/GenBank/DDBJ databases">
        <authorList>
            <person name="Mah S.A."/>
            <person name="Swanson W.J."/>
            <person name="Moy G.W."/>
            <person name="Vacquier V.D."/>
        </authorList>
    </citation>
    <scope>NUCLEOTIDE SEQUENCE [LARGE SCALE GENOMIC DNA]</scope>
    <source>
        <strain evidence="3 4">CPCC 203464</strain>
    </source>
</reference>
<protein>
    <recommendedName>
        <fullName evidence="5">Lipoprotein</fullName>
    </recommendedName>
</protein>
<name>A0A1N7FCT8_9NOCA</name>
<keyword evidence="2" id="KW-0732">Signal</keyword>
<keyword evidence="4" id="KW-1185">Reference proteome</keyword>
<sequence length="195" mass="19844">MALSTGRRLAVLLMVLIAPVALLAGCKGSSKSSSSAASNTTAAASASGSQAASSDCPTENTKSFAKTKFVAHAGLGFGAFHRYLYKPYKAGTFKKGADGRVTAFVKGGVAALFIKREIRLASEDVKANPTLCKAIAAPLAKIGDSVQGAVDKAKSGDDSGLEDVNSAIGSVSSQSNKDGVDIKEDENADISKNPS</sequence>
<dbReference type="AlphaFoldDB" id="A0A1N7FCT8"/>
<organism evidence="3 4">
    <name type="scientific">Williamsia sterculiae</name>
    <dbReference type="NCBI Taxonomy" id="1344003"/>
    <lineage>
        <taxon>Bacteria</taxon>
        <taxon>Bacillati</taxon>
        <taxon>Actinomycetota</taxon>
        <taxon>Actinomycetes</taxon>
        <taxon>Mycobacteriales</taxon>
        <taxon>Nocardiaceae</taxon>
        <taxon>Williamsia</taxon>
    </lineage>
</organism>
<evidence type="ECO:0008006" key="5">
    <source>
        <dbReference type="Google" id="ProtNLM"/>
    </source>
</evidence>
<feature type="region of interest" description="Disordered" evidence="1">
    <location>
        <begin position="153"/>
        <end position="195"/>
    </location>
</feature>
<dbReference type="Proteomes" id="UP000186218">
    <property type="component" value="Unassembled WGS sequence"/>
</dbReference>
<dbReference type="EMBL" id="FTNT01000005">
    <property type="protein sequence ID" value="SIR98124.1"/>
    <property type="molecule type" value="Genomic_DNA"/>
</dbReference>
<dbReference type="RefSeq" id="WP_234974330.1">
    <property type="nucleotide sequence ID" value="NZ_FTNT01000005.1"/>
</dbReference>
<evidence type="ECO:0000256" key="1">
    <source>
        <dbReference type="SAM" id="MobiDB-lite"/>
    </source>
</evidence>
<accession>A0A1N7FCT8</accession>
<evidence type="ECO:0000256" key="2">
    <source>
        <dbReference type="SAM" id="SignalP"/>
    </source>
</evidence>
<gene>
    <name evidence="3" type="ORF">SAMN05445060_1938</name>
</gene>